<dbReference type="RefSeq" id="WP_073500556.1">
    <property type="nucleotide sequence ID" value="NZ_FRBI01000014.1"/>
</dbReference>
<evidence type="ECO:0000313" key="4">
    <source>
        <dbReference type="Proteomes" id="UP000184111"/>
    </source>
</evidence>
<protein>
    <recommendedName>
        <fullName evidence="5">DUF3618 domain-containing protein</fullName>
    </recommendedName>
</protein>
<name>A0A1M7LKW2_9ACTN</name>
<evidence type="ECO:0008006" key="5">
    <source>
        <dbReference type="Google" id="ProtNLM"/>
    </source>
</evidence>
<reference evidence="3 4" key="1">
    <citation type="submission" date="2016-11" db="EMBL/GenBank/DDBJ databases">
        <authorList>
            <person name="Jaros S."/>
            <person name="Januszkiewicz K."/>
            <person name="Wedrychowicz H."/>
        </authorList>
    </citation>
    <scope>NUCLEOTIDE SEQUENCE [LARGE SCALE GENOMIC DNA]</scope>
    <source>
        <strain evidence="3 4">CGMCC 4.2025</strain>
    </source>
</reference>
<dbReference type="AlphaFoldDB" id="A0A1M7LKW2"/>
<dbReference type="Gene3D" id="6.10.140.1430">
    <property type="match status" value="1"/>
</dbReference>
<gene>
    <name evidence="3" type="ORF">SAMN05216499_11476</name>
</gene>
<evidence type="ECO:0000256" key="2">
    <source>
        <dbReference type="SAM" id="MobiDB-lite"/>
    </source>
</evidence>
<sequence length="226" mass="23061">MSDFDPAQTPDTTRSAEVAHTAQDKAAEGAGLVGEKAADVAGTAKDQAVNTAQEVATQARDLLGELREQLQGQSRAQAQQLAGNVRRLADELHEMSENGKPDSTATAVVRQVADSGRQVASHLENRGPEGVVEDLRDFARRRPGLFLAGAAVAGFAAARLGKGIAAAGSSNGQGAVAGTASRPRATGSAEALPQIAPQPRAAVPAAPVYPPAATPDQGRASYPEGN</sequence>
<feature type="region of interest" description="Disordered" evidence="2">
    <location>
        <begin position="1"/>
        <end position="30"/>
    </location>
</feature>
<evidence type="ECO:0000256" key="1">
    <source>
        <dbReference type="SAM" id="Coils"/>
    </source>
</evidence>
<dbReference type="OrthoDB" id="4578793at2"/>
<organism evidence="3 4">
    <name type="scientific">Actinacidiphila paucisporea</name>
    <dbReference type="NCBI Taxonomy" id="310782"/>
    <lineage>
        <taxon>Bacteria</taxon>
        <taxon>Bacillati</taxon>
        <taxon>Actinomycetota</taxon>
        <taxon>Actinomycetes</taxon>
        <taxon>Kitasatosporales</taxon>
        <taxon>Streptomycetaceae</taxon>
        <taxon>Actinacidiphila</taxon>
    </lineage>
</organism>
<feature type="coiled-coil region" evidence="1">
    <location>
        <begin position="49"/>
        <end position="98"/>
    </location>
</feature>
<proteinExistence type="predicted"/>
<feature type="region of interest" description="Disordered" evidence="2">
    <location>
        <begin position="167"/>
        <end position="226"/>
    </location>
</feature>
<feature type="compositionally biased region" description="Low complexity" evidence="2">
    <location>
        <begin position="197"/>
        <end position="206"/>
    </location>
</feature>
<keyword evidence="4" id="KW-1185">Reference proteome</keyword>
<dbReference type="Proteomes" id="UP000184111">
    <property type="component" value="Unassembled WGS sequence"/>
</dbReference>
<evidence type="ECO:0000313" key="3">
    <source>
        <dbReference type="EMBL" id="SHM78289.1"/>
    </source>
</evidence>
<dbReference type="STRING" id="310782.SAMN05216499_11476"/>
<accession>A0A1M7LKW2</accession>
<dbReference type="EMBL" id="FRBI01000014">
    <property type="protein sequence ID" value="SHM78289.1"/>
    <property type="molecule type" value="Genomic_DNA"/>
</dbReference>
<keyword evidence="1" id="KW-0175">Coiled coil</keyword>